<dbReference type="PATRIC" id="fig|1961.12.peg.5709"/>
<keyword evidence="1" id="KW-1133">Transmembrane helix</keyword>
<name>A0A0L8M9C7_STRVG</name>
<sequence>MQIPLWGTLALLALAALQLAGSLRSSWTKALSGAGGADRTDARLDLADGIAGTVLLTALAFGQIIVVLCALAVQGPILAAQLLRGLLGRRAKAAGREAD</sequence>
<organism evidence="2 3">
    <name type="scientific">Streptomyces virginiae</name>
    <name type="common">Streptomyces cinnamonensis</name>
    <dbReference type="NCBI Taxonomy" id="1961"/>
    <lineage>
        <taxon>Bacteria</taxon>
        <taxon>Bacillati</taxon>
        <taxon>Actinomycetota</taxon>
        <taxon>Actinomycetes</taxon>
        <taxon>Kitasatosporales</taxon>
        <taxon>Streptomycetaceae</taxon>
        <taxon>Streptomyces</taxon>
    </lineage>
</organism>
<keyword evidence="1" id="KW-0472">Membrane</keyword>
<evidence type="ECO:0000313" key="3">
    <source>
        <dbReference type="Proteomes" id="UP000037084"/>
    </source>
</evidence>
<protein>
    <submittedName>
        <fullName evidence="2">Uncharacterized protein</fullName>
    </submittedName>
</protein>
<dbReference type="AlphaFoldDB" id="A0A0L8M9C7"/>
<evidence type="ECO:0000313" key="2">
    <source>
        <dbReference type="EMBL" id="KOG47037.1"/>
    </source>
</evidence>
<dbReference type="EMBL" id="LGUV01000344">
    <property type="protein sequence ID" value="KOG47037.1"/>
    <property type="molecule type" value="Genomic_DNA"/>
</dbReference>
<dbReference type="RefSeq" id="WP_053174265.1">
    <property type="nucleotide sequence ID" value="NZ_LGUV01000344.1"/>
</dbReference>
<comment type="caution">
    <text evidence="2">The sequence shown here is derived from an EMBL/GenBank/DDBJ whole genome shotgun (WGS) entry which is preliminary data.</text>
</comment>
<accession>A0A0L8M9C7</accession>
<evidence type="ECO:0000256" key="1">
    <source>
        <dbReference type="SAM" id="Phobius"/>
    </source>
</evidence>
<keyword evidence="1" id="KW-0812">Transmembrane</keyword>
<proteinExistence type="predicted"/>
<dbReference type="Proteomes" id="UP000037084">
    <property type="component" value="Unassembled WGS sequence"/>
</dbReference>
<reference evidence="3" key="1">
    <citation type="submission" date="2015-07" db="EMBL/GenBank/DDBJ databases">
        <authorList>
            <consortium name="Consortium for Microbial Forensics and Genomics (microFORGE)"/>
            <person name="Knight B.M."/>
            <person name="Roberts D.P."/>
            <person name="Lin D."/>
            <person name="Hari K."/>
            <person name="Fletcher J."/>
            <person name="Melcher U."/>
            <person name="Blagden T."/>
            <person name="Winegar R.A."/>
        </authorList>
    </citation>
    <scope>NUCLEOTIDE SEQUENCE [LARGE SCALE GENOMIC DNA]</scope>
    <source>
        <strain evidence="3">NRRL B-1447</strain>
    </source>
</reference>
<gene>
    <name evidence="2" type="ORF">ADK75_25495</name>
</gene>
<feature type="transmembrane region" description="Helical" evidence="1">
    <location>
        <begin position="49"/>
        <end position="73"/>
    </location>
</feature>